<dbReference type="EMBL" id="GGEC01005838">
    <property type="protein sequence ID" value="MBW86321.1"/>
    <property type="molecule type" value="Transcribed_RNA"/>
</dbReference>
<organism evidence="1">
    <name type="scientific">Rhizophora mucronata</name>
    <name type="common">Asiatic mangrove</name>
    <dbReference type="NCBI Taxonomy" id="61149"/>
    <lineage>
        <taxon>Eukaryota</taxon>
        <taxon>Viridiplantae</taxon>
        <taxon>Streptophyta</taxon>
        <taxon>Embryophyta</taxon>
        <taxon>Tracheophyta</taxon>
        <taxon>Spermatophyta</taxon>
        <taxon>Magnoliopsida</taxon>
        <taxon>eudicotyledons</taxon>
        <taxon>Gunneridae</taxon>
        <taxon>Pentapetalae</taxon>
        <taxon>rosids</taxon>
        <taxon>fabids</taxon>
        <taxon>Malpighiales</taxon>
        <taxon>Rhizophoraceae</taxon>
        <taxon>Rhizophora</taxon>
    </lineage>
</organism>
<sequence>MMSSYTMVKQNDTNYLKDIFNNEVLQCCLLCIMESLIW</sequence>
<evidence type="ECO:0000313" key="1">
    <source>
        <dbReference type="EMBL" id="MBW86321.1"/>
    </source>
</evidence>
<proteinExistence type="predicted"/>
<reference evidence="1" key="1">
    <citation type="submission" date="2018-02" db="EMBL/GenBank/DDBJ databases">
        <title>Rhizophora mucronata_Transcriptome.</title>
        <authorList>
            <person name="Meera S.P."/>
            <person name="Sreeshan A."/>
            <person name="Augustine A."/>
        </authorList>
    </citation>
    <scope>NUCLEOTIDE SEQUENCE</scope>
    <source>
        <tissue evidence="1">Leaf</tissue>
    </source>
</reference>
<accession>A0A2P2IYM3</accession>
<dbReference type="AlphaFoldDB" id="A0A2P2IYM3"/>
<name>A0A2P2IYM3_RHIMU</name>
<protein>
    <submittedName>
        <fullName evidence="1">Uncharacterized protein</fullName>
    </submittedName>
</protein>